<evidence type="ECO:0000313" key="3">
    <source>
        <dbReference type="EMBL" id="PQM41513.1"/>
    </source>
</evidence>
<reference evidence="3 4" key="1">
    <citation type="submission" date="2018-02" db="EMBL/GenBank/DDBJ databases">
        <title>Draft genome of wild Prunus yedoensis var. nudiflora.</title>
        <authorList>
            <person name="Baek S."/>
            <person name="Kim J.-H."/>
            <person name="Choi K."/>
            <person name="Kim G.-B."/>
            <person name="Cho A."/>
            <person name="Jang H."/>
            <person name="Shin C.-H."/>
            <person name="Yu H.-J."/>
            <person name="Mun J.-H."/>
        </authorList>
    </citation>
    <scope>NUCLEOTIDE SEQUENCE [LARGE SCALE GENOMIC DNA]</scope>
    <source>
        <strain evidence="4">cv. Jeju island</strain>
        <tissue evidence="3">Leaf</tissue>
    </source>
</reference>
<dbReference type="EMBL" id="PJQY01002956">
    <property type="protein sequence ID" value="PQM41513.1"/>
    <property type="molecule type" value="Genomic_DNA"/>
</dbReference>
<accession>A0A314UVH9</accession>
<feature type="region of interest" description="Disordered" evidence="1">
    <location>
        <begin position="1"/>
        <end position="48"/>
    </location>
</feature>
<dbReference type="AlphaFoldDB" id="A0A314UVH9"/>
<evidence type="ECO:0000256" key="1">
    <source>
        <dbReference type="SAM" id="MobiDB-lite"/>
    </source>
</evidence>
<comment type="caution">
    <text evidence="3">The sequence shown here is derived from an EMBL/GenBank/DDBJ whole genome shotgun (WGS) entry which is preliminary data.</text>
</comment>
<name>A0A314UVH9_PRUYE</name>
<evidence type="ECO:0000313" key="4">
    <source>
        <dbReference type="Proteomes" id="UP000250321"/>
    </source>
</evidence>
<keyword evidence="2" id="KW-0812">Transmembrane</keyword>
<feature type="transmembrane region" description="Helical" evidence="2">
    <location>
        <begin position="67"/>
        <end position="85"/>
    </location>
</feature>
<organism evidence="3 4">
    <name type="scientific">Prunus yedoensis var. nudiflora</name>
    <dbReference type="NCBI Taxonomy" id="2094558"/>
    <lineage>
        <taxon>Eukaryota</taxon>
        <taxon>Viridiplantae</taxon>
        <taxon>Streptophyta</taxon>
        <taxon>Embryophyta</taxon>
        <taxon>Tracheophyta</taxon>
        <taxon>Spermatophyta</taxon>
        <taxon>Magnoliopsida</taxon>
        <taxon>eudicotyledons</taxon>
        <taxon>Gunneridae</taxon>
        <taxon>Pentapetalae</taxon>
        <taxon>rosids</taxon>
        <taxon>fabids</taxon>
        <taxon>Rosales</taxon>
        <taxon>Rosaceae</taxon>
        <taxon>Amygdaloideae</taxon>
        <taxon>Amygdaleae</taxon>
        <taxon>Prunus</taxon>
    </lineage>
</organism>
<dbReference type="OrthoDB" id="418595at2759"/>
<dbReference type="Proteomes" id="UP000250321">
    <property type="component" value="Unassembled WGS sequence"/>
</dbReference>
<keyword evidence="2" id="KW-1133">Transmembrane helix</keyword>
<sequence>MAVDPSKLSMAFDPSKLQTQIDIKPPPPPFFTESVPKPSKNPSSPSSPLATVVLAAVELTRGSYRSLLFFIFVAFMATMVVNDCWSKSHGDCVLKALGGCRFSRSPRTHSSALRLPRELLLLLF</sequence>
<proteinExistence type="predicted"/>
<keyword evidence="2" id="KW-0472">Membrane</keyword>
<keyword evidence="4" id="KW-1185">Reference proteome</keyword>
<feature type="compositionally biased region" description="Low complexity" evidence="1">
    <location>
        <begin position="36"/>
        <end position="48"/>
    </location>
</feature>
<protein>
    <submittedName>
        <fullName evidence="3">Uncharacterized protein</fullName>
    </submittedName>
</protein>
<dbReference type="STRING" id="2094558.A0A314UVH9"/>
<evidence type="ECO:0000256" key="2">
    <source>
        <dbReference type="SAM" id="Phobius"/>
    </source>
</evidence>
<gene>
    <name evidence="3" type="ORF">Pyn_20664</name>
</gene>